<feature type="region of interest" description="Disordered" evidence="1">
    <location>
        <begin position="141"/>
        <end position="248"/>
    </location>
</feature>
<feature type="region of interest" description="Disordered" evidence="1">
    <location>
        <begin position="733"/>
        <end position="756"/>
    </location>
</feature>
<feature type="compositionally biased region" description="Polar residues" evidence="1">
    <location>
        <begin position="808"/>
        <end position="835"/>
    </location>
</feature>
<dbReference type="Proteomes" id="UP001176059">
    <property type="component" value="Unassembled WGS sequence"/>
</dbReference>
<reference evidence="2" key="1">
    <citation type="submission" date="2022-08" db="EMBL/GenBank/DDBJ databases">
        <authorList>
            <consortium name="DOE Joint Genome Institute"/>
            <person name="Min B."/>
            <person name="Sierra-Patev S."/>
            <person name="Naranjo-Ortiz M."/>
            <person name="Looney B."/>
            <person name="Konkel Z."/>
            <person name="Slot J.C."/>
            <person name="Sakamoto Y."/>
            <person name="Steenwyk J.L."/>
            <person name="Rokas A."/>
            <person name="Carro J."/>
            <person name="Camarero S."/>
            <person name="Ferreira P."/>
            <person name="Molpeceres G."/>
            <person name="Ruiz-duenas F.J."/>
            <person name="Serrano A."/>
            <person name="Henrissat B."/>
            <person name="Drula E."/>
            <person name="Hughes K.W."/>
            <person name="Mata J.L."/>
            <person name="Ishikawa N.K."/>
            <person name="Vargas-Isla R."/>
            <person name="Ushijima S."/>
            <person name="Smith C.A."/>
            <person name="Ahrendt S."/>
            <person name="Andreopoulos W."/>
            <person name="He G."/>
            <person name="LaButti K."/>
            <person name="Lipzen A."/>
            <person name="Ng V."/>
            <person name="Riley R."/>
            <person name="Sandor L."/>
            <person name="Barry K."/>
            <person name="Martinez A.T."/>
            <person name="Xiao Y."/>
            <person name="Gibbons J.G."/>
            <person name="Terashima K."/>
            <person name="Hibbett D.S."/>
            <person name="Grigoriev I.V."/>
        </authorList>
    </citation>
    <scope>NUCLEOTIDE SEQUENCE</scope>
    <source>
        <strain evidence="2">ET3784</strain>
    </source>
</reference>
<dbReference type="AlphaFoldDB" id="A0AA38N5F2"/>
<proteinExistence type="predicted"/>
<reference evidence="2" key="2">
    <citation type="journal article" date="2023" name="Proc. Natl. Acad. Sci. U.S.A.">
        <title>A global phylogenomic analysis of the shiitake genus Lentinula.</title>
        <authorList>
            <person name="Sierra-Patev S."/>
            <person name="Min B."/>
            <person name="Naranjo-Ortiz M."/>
            <person name="Looney B."/>
            <person name="Konkel Z."/>
            <person name="Slot J.C."/>
            <person name="Sakamoto Y."/>
            <person name="Steenwyk J.L."/>
            <person name="Rokas A."/>
            <person name="Carro J."/>
            <person name="Camarero S."/>
            <person name="Ferreira P."/>
            <person name="Molpeceres G."/>
            <person name="Ruiz-Duenas F.J."/>
            <person name="Serrano A."/>
            <person name="Henrissat B."/>
            <person name="Drula E."/>
            <person name="Hughes K.W."/>
            <person name="Mata J.L."/>
            <person name="Ishikawa N.K."/>
            <person name="Vargas-Isla R."/>
            <person name="Ushijima S."/>
            <person name="Smith C.A."/>
            <person name="Donoghue J."/>
            <person name="Ahrendt S."/>
            <person name="Andreopoulos W."/>
            <person name="He G."/>
            <person name="LaButti K."/>
            <person name="Lipzen A."/>
            <person name="Ng V."/>
            <person name="Riley R."/>
            <person name="Sandor L."/>
            <person name="Barry K."/>
            <person name="Martinez A.T."/>
            <person name="Xiao Y."/>
            <person name="Gibbons J.G."/>
            <person name="Terashima K."/>
            <person name="Grigoriev I.V."/>
            <person name="Hibbett D."/>
        </authorList>
    </citation>
    <scope>NUCLEOTIDE SEQUENCE</scope>
    <source>
        <strain evidence="2">ET3784</strain>
    </source>
</reference>
<feature type="region of interest" description="Disordered" evidence="1">
    <location>
        <begin position="374"/>
        <end position="394"/>
    </location>
</feature>
<evidence type="ECO:0000256" key="1">
    <source>
        <dbReference type="SAM" id="MobiDB-lite"/>
    </source>
</evidence>
<feature type="region of interest" description="Disordered" evidence="1">
    <location>
        <begin position="282"/>
        <end position="323"/>
    </location>
</feature>
<name>A0AA38N5F2_9AGAR</name>
<comment type="caution">
    <text evidence="2">The sequence shown here is derived from an EMBL/GenBank/DDBJ whole genome shotgun (WGS) entry which is preliminary data.</text>
</comment>
<sequence length="897" mass="97215">MRIYLNWVDSYPYLEVLLFTLVTLLTNWDLSLMPSTTTNLRSPSPALPGAWPHTPFRSRSVTCPTPTSATESIMPLDIEHVPRKITRSSLSPTHPVSLASDETMTPSATIATMPSEDSQLTKFTQTFSGNSMSALTNASFHTSTSTLEERAQSADVHHHKAAPSSSETRIHQLPSPETSPDSHMAHTRRVKSTHSQQQQVVIENEPIGDTSIISQSSNVTPPRSSASSSSLSPMMFVSPTASNRTPPAIRRIRATANQSYSFSSDEDGEYDDSGLLRLGSPSLSVSLSSSPRSSLFSSPTRARRQGISVSNVSPISEDYDSSTEGLQVDSQLLLTSLSLPGSVNLDDSISNVSPFPSRAANENTQPVPDWTLSLTGTSEPDFSPRTTSSPTSAVEYSISPSSSLRARLENPLATHVVNFPSPTISMSPAVTSSPLPVENVHALETNAADYATAVMMSSWGSAGLEIGPIGLELSRMADVPARCEPEDSPVGAPVHEQRTIISSNASQQKRGVLSRFKQFGVRMKRILKGKSKERLEIEVSSSRKTTKSHVKTFPTRYAADNPSSTLGEQSAVVQATPPTLELELGSFNLEEHMPIPYPISSSGHPTRLRKPRPSITTDTYSSSTRDNVPLISVGHNNSFARSPLPIASGTDCVNATIPPVQDPASPPTHSEEIQQQIEAHARPKTLDEIKNRHRLSLSAISNHLARPSSPSGISSGPSTQIVIRQRRPRPASALILPSMTNPPSPHTRRQTPTPYRVSISQPIGPVYHYSGMYPLPPGLETHTPRTRTVRLAVPEAPPSASSSHSHSYSRGSATGSRSFNGLQSGGMTMNRNPSQVPRRGVPDMDQENDRSERNRNQNQNQNRFSITSSLSTLSNFAAGLVDHGSWARFDTKRERSP</sequence>
<organism evidence="2 3">
    <name type="scientific">Lentinula guzmanii</name>
    <dbReference type="NCBI Taxonomy" id="2804957"/>
    <lineage>
        <taxon>Eukaryota</taxon>
        <taxon>Fungi</taxon>
        <taxon>Dikarya</taxon>
        <taxon>Basidiomycota</taxon>
        <taxon>Agaricomycotina</taxon>
        <taxon>Agaricomycetes</taxon>
        <taxon>Agaricomycetidae</taxon>
        <taxon>Agaricales</taxon>
        <taxon>Marasmiineae</taxon>
        <taxon>Omphalotaceae</taxon>
        <taxon>Lentinula</taxon>
    </lineage>
</organism>
<dbReference type="EMBL" id="JANVFO010000003">
    <property type="protein sequence ID" value="KAJ3737178.1"/>
    <property type="molecule type" value="Genomic_DNA"/>
</dbReference>
<evidence type="ECO:0000313" key="2">
    <source>
        <dbReference type="EMBL" id="KAJ3737178.1"/>
    </source>
</evidence>
<feature type="compositionally biased region" description="Low complexity" evidence="1">
    <location>
        <begin position="216"/>
        <end position="239"/>
    </location>
</feature>
<keyword evidence="3" id="KW-1185">Reference proteome</keyword>
<feature type="compositionally biased region" description="Low complexity" evidence="1">
    <location>
        <begin position="282"/>
        <end position="298"/>
    </location>
</feature>
<evidence type="ECO:0000313" key="3">
    <source>
        <dbReference type="Proteomes" id="UP001176059"/>
    </source>
</evidence>
<accession>A0AA38N5F2</accession>
<feature type="compositionally biased region" description="Polar residues" evidence="1">
    <location>
        <begin position="614"/>
        <end position="626"/>
    </location>
</feature>
<gene>
    <name evidence="2" type="ORF">DFJ43DRAFT_407798</name>
</gene>
<feature type="region of interest" description="Disordered" evidence="1">
    <location>
        <begin position="597"/>
        <end position="628"/>
    </location>
</feature>
<protein>
    <submittedName>
        <fullName evidence="2">Uncharacterized protein</fullName>
    </submittedName>
</protein>
<feature type="compositionally biased region" description="Basic and acidic residues" evidence="1">
    <location>
        <begin position="147"/>
        <end position="156"/>
    </location>
</feature>
<feature type="region of interest" description="Disordered" evidence="1">
    <location>
        <begin position="793"/>
        <end position="867"/>
    </location>
</feature>